<evidence type="ECO:0000259" key="8">
    <source>
        <dbReference type="Pfam" id="PF08546"/>
    </source>
</evidence>
<sequence length="327" mass="34098">MTAGAPRICVAGVGALGGLLAAMLARTQPHLSVVARGETLRRIRTDGLVLHDGTQTHVVRPPADIRAPDAVQDIIILAAKAHQLPALAETVAHAVDSRTIIVPVVNGVPWWLTAGDGNPLGVARSVVDPHDVLARTFPVPGVVGCVAYAFASSDAPGVVRSLRPPLLLLGDPSCEPAYPPRVRIVEEIFRAAGIGIRLCPEIAREVWSKLAANLATNPLSVVCEADLTTLAASETMRALMGDVLRETIAVGEAYGIAPLKTVEELLGVIIGAGGHTTSMLQDYRGGRSLELPAIGHAVMALAAARGVPTPNAAAMVRIADFKSTQRT</sequence>
<evidence type="ECO:0000256" key="2">
    <source>
        <dbReference type="ARBA" id="ARBA00013014"/>
    </source>
</evidence>
<gene>
    <name evidence="9" type="ORF">HUK84_04985</name>
</gene>
<dbReference type="EMBL" id="JABXXP010000045">
    <property type="protein sequence ID" value="NVN10505.1"/>
    <property type="molecule type" value="Genomic_DNA"/>
</dbReference>
<accession>A0A7Y7IUF7</accession>
<dbReference type="GO" id="GO:0008677">
    <property type="term" value="F:2-dehydropantoate 2-reductase activity"/>
    <property type="evidence" value="ECO:0007669"/>
    <property type="project" value="UniProtKB-EC"/>
</dbReference>
<dbReference type="InterPro" id="IPR008927">
    <property type="entry name" value="6-PGluconate_DH-like_C_sf"/>
</dbReference>
<dbReference type="PANTHER" id="PTHR21708">
    <property type="entry name" value="PROBABLE 2-DEHYDROPANTOATE 2-REDUCTASE"/>
    <property type="match status" value="1"/>
</dbReference>
<dbReference type="SUPFAM" id="SSF51735">
    <property type="entry name" value="NAD(P)-binding Rossmann-fold domains"/>
    <property type="match status" value="1"/>
</dbReference>
<dbReference type="SUPFAM" id="SSF48179">
    <property type="entry name" value="6-phosphogluconate dehydrogenase C-terminal domain-like"/>
    <property type="match status" value="1"/>
</dbReference>
<evidence type="ECO:0000313" key="9">
    <source>
        <dbReference type="EMBL" id="NVN10505.1"/>
    </source>
</evidence>
<organism evidence="9 10">
    <name type="scientific">Nguyenibacter vanlangensis</name>
    <dbReference type="NCBI Taxonomy" id="1216886"/>
    <lineage>
        <taxon>Bacteria</taxon>
        <taxon>Pseudomonadati</taxon>
        <taxon>Pseudomonadota</taxon>
        <taxon>Alphaproteobacteria</taxon>
        <taxon>Acetobacterales</taxon>
        <taxon>Acetobacteraceae</taxon>
        <taxon>Nguyenibacter</taxon>
    </lineage>
</organism>
<evidence type="ECO:0000259" key="7">
    <source>
        <dbReference type="Pfam" id="PF02558"/>
    </source>
</evidence>
<dbReference type="Pfam" id="PF02558">
    <property type="entry name" value="ApbA"/>
    <property type="match status" value="1"/>
</dbReference>
<dbReference type="RefSeq" id="WP_176639277.1">
    <property type="nucleotide sequence ID" value="NZ_JABXXP010000045.1"/>
</dbReference>
<dbReference type="InterPro" id="IPR013328">
    <property type="entry name" value="6PGD_dom2"/>
</dbReference>
<evidence type="ECO:0000256" key="6">
    <source>
        <dbReference type="ARBA" id="ARBA00048793"/>
    </source>
</evidence>
<evidence type="ECO:0000256" key="3">
    <source>
        <dbReference type="ARBA" id="ARBA00019465"/>
    </source>
</evidence>
<dbReference type="InterPro" id="IPR036291">
    <property type="entry name" value="NAD(P)-bd_dom_sf"/>
</dbReference>
<comment type="pathway">
    <text evidence="1">Cofactor biosynthesis; (R)-pantothenate biosynthesis; (R)-pantoate from 3-methyl-2-oxobutanoate: step 2/2.</text>
</comment>
<dbReference type="Pfam" id="PF08546">
    <property type="entry name" value="ApbA_C"/>
    <property type="match status" value="1"/>
</dbReference>
<evidence type="ECO:0000256" key="4">
    <source>
        <dbReference type="ARBA" id="ARBA00022655"/>
    </source>
</evidence>
<name>A0A7Y7IUF7_9PROT</name>
<dbReference type="PANTHER" id="PTHR21708:SF45">
    <property type="entry name" value="2-DEHYDROPANTOATE 2-REDUCTASE"/>
    <property type="match status" value="1"/>
</dbReference>
<keyword evidence="9" id="KW-0560">Oxidoreductase</keyword>
<protein>
    <recommendedName>
        <fullName evidence="3">2-dehydropantoate 2-reductase</fullName>
        <ecNumber evidence="2">1.1.1.169</ecNumber>
    </recommendedName>
    <alternativeName>
        <fullName evidence="5">Ketopantoate reductase</fullName>
    </alternativeName>
</protein>
<dbReference type="UniPathway" id="UPA00028">
    <property type="reaction ID" value="UER00004"/>
</dbReference>
<proteinExistence type="predicted"/>
<dbReference type="Gene3D" id="1.10.1040.10">
    <property type="entry name" value="N-(1-d-carboxylethyl)-l-norvaline Dehydrogenase, domain 2"/>
    <property type="match status" value="1"/>
</dbReference>
<evidence type="ECO:0000256" key="5">
    <source>
        <dbReference type="ARBA" id="ARBA00032024"/>
    </source>
</evidence>
<comment type="catalytic activity">
    <reaction evidence="6">
        <text>(R)-pantoate + NADP(+) = 2-dehydropantoate + NADPH + H(+)</text>
        <dbReference type="Rhea" id="RHEA:16233"/>
        <dbReference type="ChEBI" id="CHEBI:11561"/>
        <dbReference type="ChEBI" id="CHEBI:15378"/>
        <dbReference type="ChEBI" id="CHEBI:15980"/>
        <dbReference type="ChEBI" id="CHEBI:57783"/>
        <dbReference type="ChEBI" id="CHEBI:58349"/>
        <dbReference type="EC" id="1.1.1.169"/>
    </reaction>
</comment>
<dbReference type="AlphaFoldDB" id="A0A7Y7IUF7"/>
<evidence type="ECO:0000313" key="10">
    <source>
        <dbReference type="Proteomes" id="UP000534870"/>
    </source>
</evidence>
<comment type="caution">
    <text evidence="9">The sequence shown here is derived from an EMBL/GenBank/DDBJ whole genome shotgun (WGS) entry which is preliminary data.</text>
</comment>
<feature type="domain" description="Ketopantoate reductase C-terminal" evidence="8">
    <location>
        <begin position="202"/>
        <end position="320"/>
    </location>
</feature>
<dbReference type="NCBIfam" id="NF005089">
    <property type="entry name" value="PRK06522.1-4"/>
    <property type="match status" value="1"/>
</dbReference>
<dbReference type="EC" id="1.1.1.169" evidence="2"/>
<dbReference type="GO" id="GO:0015940">
    <property type="term" value="P:pantothenate biosynthetic process"/>
    <property type="evidence" value="ECO:0007669"/>
    <property type="project" value="UniProtKB-UniPathway"/>
</dbReference>
<dbReference type="Gene3D" id="3.40.50.720">
    <property type="entry name" value="NAD(P)-binding Rossmann-like Domain"/>
    <property type="match status" value="1"/>
</dbReference>
<feature type="domain" description="Ketopantoate reductase N-terminal" evidence="7">
    <location>
        <begin position="8"/>
        <end position="162"/>
    </location>
</feature>
<dbReference type="GO" id="GO:0005737">
    <property type="term" value="C:cytoplasm"/>
    <property type="evidence" value="ECO:0007669"/>
    <property type="project" value="TreeGrafter"/>
</dbReference>
<dbReference type="InterPro" id="IPR013752">
    <property type="entry name" value="KPA_reductase"/>
</dbReference>
<reference evidence="9 10" key="1">
    <citation type="submission" date="2020-06" db="EMBL/GenBank/DDBJ databases">
        <title>Description of novel acetic acid bacteria.</title>
        <authorList>
            <person name="Sombolestani A."/>
        </authorList>
    </citation>
    <scope>NUCLEOTIDE SEQUENCE [LARGE SCALE GENOMIC DNA]</scope>
    <source>
        <strain evidence="9 10">LMG 31431</strain>
    </source>
</reference>
<evidence type="ECO:0000256" key="1">
    <source>
        <dbReference type="ARBA" id="ARBA00004994"/>
    </source>
</evidence>
<dbReference type="InterPro" id="IPR051402">
    <property type="entry name" value="KPR-Related"/>
</dbReference>
<dbReference type="InterPro" id="IPR013332">
    <property type="entry name" value="KPR_N"/>
</dbReference>
<dbReference type="Proteomes" id="UP000534870">
    <property type="component" value="Unassembled WGS sequence"/>
</dbReference>
<keyword evidence="4" id="KW-0566">Pantothenate biosynthesis</keyword>